<dbReference type="PANTHER" id="PTHR31414:SF7">
    <property type="match status" value="1"/>
</dbReference>
<keyword evidence="1" id="KW-0812">Transmembrane</keyword>
<dbReference type="GeneID" id="109706313"/>
<organism evidence="5">
    <name type="scientific">Ananas comosus</name>
    <name type="common">Pineapple</name>
    <name type="synonym">Ananas ananas</name>
    <dbReference type="NCBI Taxonomy" id="4615"/>
    <lineage>
        <taxon>Eukaryota</taxon>
        <taxon>Viridiplantae</taxon>
        <taxon>Streptophyta</taxon>
        <taxon>Embryophyta</taxon>
        <taxon>Tracheophyta</taxon>
        <taxon>Spermatophyta</taxon>
        <taxon>Magnoliopsida</taxon>
        <taxon>Liliopsida</taxon>
        <taxon>Poales</taxon>
        <taxon>Bromeliaceae</taxon>
        <taxon>Bromelioideae</taxon>
        <taxon>Ananas</taxon>
    </lineage>
</organism>
<proteinExistence type="predicted"/>
<evidence type="ECO:0000313" key="4">
    <source>
        <dbReference type="RefSeq" id="XP_020082681.1"/>
    </source>
</evidence>
<evidence type="ECO:0000313" key="3">
    <source>
        <dbReference type="Proteomes" id="UP000515123"/>
    </source>
</evidence>
<reference evidence="3" key="1">
    <citation type="journal article" date="2015" name="Nat. Genet.">
        <title>The pineapple genome and the evolution of CAM photosynthesis.</title>
        <authorList>
            <person name="Ming R."/>
            <person name="VanBuren R."/>
            <person name="Wai C.M."/>
            <person name="Tang H."/>
            <person name="Schatz M.C."/>
            <person name="Bowers J.E."/>
            <person name="Lyons E."/>
            <person name="Wang M.L."/>
            <person name="Chen J."/>
            <person name="Biggers E."/>
            <person name="Zhang J."/>
            <person name="Huang L."/>
            <person name="Zhang L."/>
            <person name="Miao W."/>
            <person name="Zhang J."/>
            <person name="Ye Z."/>
            <person name="Miao C."/>
            <person name="Lin Z."/>
            <person name="Wang H."/>
            <person name="Zhou H."/>
            <person name="Yim W.C."/>
            <person name="Priest H.D."/>
            <person name="Zheng C."/>
            <person name="Woodhouse M."/>
            <person name="Edger P.P."/>
            <person name="Guyot R."/>
            <person name="Guo H.B."/>
            <person name="Guo H."/>
            <person name="Zheng G."/>
            <person name="Singh R."/>
            <person name="Sharma A."/>
            <person name="Min X."/>
            <person name="Zheng Y."/>
            <person name="Lee H."/>
            <person name="Gurtowski J."/>
            <person name="Sedlazeck F.J."/>
            <person name="Harkess A."/>
            <person name="McKain M.R."/>
            <person name="Liao Z."/>
            <person name="Fang J."/>
            <person name="Liu J."/>
            <person name="Zhang X."/>
            <person name="Zhang Q."/>
            <person name="Hu W."/>
            <person name="Qin Y."/>
            <person name="Wang K."/>
            <person name="Chen L.Y."/>
            <person name="Shirley N."/>
            <person name="Lin Y.R."/>
            <person name="Liu L.Y."/>
            <person name="Hernandez A.G."/>
            <person name="Wright C.L."/>
            <person name="Bulone V."/>
            <person name="Tuskan G.A."/>
            <person name="Heath K."/>
            <person name="Zee F."/>
            <person name="Moore P.H."/>
            <person name="Sunkar R."/>
            <person name="Leebens-Mack J.H."/>
            <person name="Mockler T."/>
            <person name="Bennetzen J.L."/>
            <person name="Freeling M."/>
            <person name="Sankoff D."/>
            <person name="Paterson A.H."/>
            <person name="Zhu X."/>
            <person name="Yang X."/>
            <person name="Smith J.A."/>
            <person name="Cushman J.C."/>
            <person name="Paull R.E."/>
            <person name="Yu Q."/>
        </authorList>
    </citation>
    <scope>NUCLEOTIDE SEQUENCE [LARGE SCALE GENOMIC DNA]</scope>
    <source>
        <strain evidence="3">cv. F153</strain>
    </source>
</reference>
<feature type="transmembrane region" description="Helical" evidence="1">
    <location>
        <begin position="252"/>
        <end position="271"/>
    </location>
</feature>
<dbReference type="OrthoDB" id="1937321at2759"/>
<dbReference type="InterPro" id="IPR040283">
    <property type="entry name" value="DDB_G0292058-like"/>
</dbReference>
<feature type="chain" id="PRO_5044648082" evidence="2">
    <location>
        <begin position="26"/>
        <end position="549"/>
    </location>
</feature>
<dbReference type="GO" id="GO:0005886">
    <property type="term" value="C:plasma membrane"/>
    <property type="evidence" value="ECO:0007669"/>
    <property type="project" value="TreeGrafter"/>
</dbReference>
<dbReference type="AlphaFoldDB" id="A0A6P5G972"/>
<evidence type="ECO:0000256" key="2">
    <source>
        <dbReference type="SAM" id="SignalP"/>
    </source>
</evidence>
<reference evidence="4 5" key="2">
    <citation type="submission" date="2025-04" db="UniProtKB">
        <authorList>
            <consortium name="RefSeq"/>
        </authorList>
    </citation>
    <scope>IDENTIFICATION</scope>
    <source>
        <tissue evidence="4 5">Leaf</tissue>
    </source>
</reference>
<evidence type="ECO:0000256" key="1">
    <source>
        <dbReference type="SAM" id="Phobius"/>
    </source>
</evidence>
<sequence>MNSSLSLSILLIFVSILLIPSLASGLHNAPRSGGGGGGGGEDHVVVPLRRSVVGASEGNTSFVLAAERTQRKDPLNGFRDYTGGWNISNQHYWTSVSFTAAPLFAVAAVWFIGFGLVLFFVCCCFCCCPGRSYSYSRAAYALSLMLLILFTAAAVIGCIVLYNGQGKFHDTTSSTLNYVIGQADITVANLRNFSSYLATAKTSGVRQIFLPSTVQTKIDEVVVKVNASANELASRTSNNSGKFQNGLDTVRLALIIVAAVMLLLSFLGFLLSILGLQCLVYILVLLGWILIAGTLILCGIFLLLHNVVADACVAMDEWVLHPHEHTALDDILPCVDAATMNESLNQSKQVAYSLISVVNNVITNISNVDYPPQLAPLYYNQSGPPVPVLCNPYMPDMSSRTCAAGEVGFDSAPQAWRSYVCSASVVSGSETCSSVGRLTPTLYNQMTGVANVSYGLHHYGPIFADLANCKFVREAFRSISENNCPGLGRYSSQVYVGLVIVSAAVMLSLILWVVYGRERRHRKHSKQQQFIARSDQHFVQEKPLLRSPR</sequence>
<dbReference type="GO" id="GO:0009506">
    <property type="term" value="C:plasmodesma"/>
    <property type="evidence" value="ECO:0007669"/>
    <property type="project" value="TreeGrafter"/>
</dbReference>
<accession>A0A6P5G972</accession>
<gene>
    <name evidence="5" type="primary">LOC109719945</name>
    <name evidence="4" type="synonym">LOC109706313</name>
</gene>
<keyword evidence="1" id="KW-0472">Membrane</keyword>
<dbReference type="RefSeq" id="XP_020082681.1">
    <property type="nucleotide sequence ID" value="XM_020227092.1"/>
</dbReference>
<feature type="transmembrane region" description="Helical" evidence="1">
    <location>
        <begin position="140"/>
        <end position="162"/>
    </location>
</feature>
<dbReference type="Proteomes" id="UP000515123">
    <property type="component" value="Linkage group 14"/>
</dbReference>
<name>A0A6P5G972_ANACO</name>
<feature type="transmembrane region" description="Helical" evidence="1">
    <location>
        <begin position="103"/>
        <end position="128"/>
    </location>
</feature>
<dbReference type="PANTHER" id="PTHR31414">
    <property type="entry name" value="TRANSMEMBRANE PROTEIN DDB_G0292058"/>
    <property type="match status" value="1"/>
</dbReference>
<dbReference type="GeneID" id="109719945"/>
<feature type="transmembrane region" description="Helical" evidence="1">
    <location>
        <begin position="494"/>
        <end position="515"/>
    </location>
</feature>
<keyword evidence="3" id="KW-1185">Reference proteome</keyword>
<dbReference type="RefSeq" id="XP_020102388.1">
    <property type="nucleotide sequence ID" value="XM_020246799.1"/>
</dbReference>
<protein>
    <submittedName>
        <fullName evidence="4 5">Transmembrane protein DDB_G0292058-like</fullName>
    </submittedName>
</protein>
<keyword evidence="1" id="KW-1133">Transmembrane helix</keyword>
<feature type="transmembrane region" description="Helical" evidence="1">
    <location>
        <begin position="278"/>
        <end position="304"/>
    </location>
</feature>
<evidence type="ECO:0000313" key="5">
    <source>
        <dbReference type="RefSeq" id="XP_020102388.1"/>
    </source>
</evidence>
<feature type="signal peptide" evidence="2">
    <location>
        <begin position="1"/>
        <end position="25"/>
    </location>
</feature>
<keyword evidence="2" id="KW-0732">Signal</keyword>